<keyword evidence="4 5" id="KW-0472">Membrane</keyword>
<dbReference type="CDD" id="cd06261">
    <property type="entry name" value="TM_PBP2"/>
    <property type="match status" value="1"/>
</dbReference>
<evidence type="ECO:0000259" key="6">
    <source>
        <dbReference type="PROSITE" id="PS50928"/>
    </source>
</evidence>
<dbReference type="Gene3D" id="1.10.3720.10">
    <property type="entry name" value="MetI-like"/>
    <property type="match status" value="1"/>
</dbReference>
<proteinExistence type="inferred from homology"/>
<gene>
    <name evidence="7" type="ORF">U14_03091</name>
</gene>
<keyword evidence="2 5" id="KW-0812">Transmembrane</keyword>
<feature type="transmembrane region" description="Helical" evidence="5">
    <location>
        <begin position="430"/>
        <end position="453"/>
    </location>
</feature>
<keyword evidence="8" id="KW-1185">Reference proteome</keyword>
<keyword evidence="5" id="KW-0813">Transport</keyword>
<dbReference type="PANTHER" id="PTHR43839">
    <property type="entry name" value="OPPC IN A BINDING PROTEIN-DEPENDENT TRANSPORT SYSTEM"/>
    <property type="match status" value="1"/>
</dbReference>
<feature type="transmembrane region" description="Helical" evidence="5">
    <location>
        <begin position="262"/>
        <end position="288"/>
    </location>
</feature>
<feature type="transmembrane region" description="Helical" evidence="5">
    <location>
        <begin position="24"/>
        <end position="44"/>
    </location>
</feature>
<dbReference type="STRING" id="1499966.U14_03091"/>
<evidence type="ECO:0000256" key="3">
    <source>
        <dbReference type="ARBA" id="ARBA00022989"/>
    </source>
</evidence>
<evidence type="ECO:0000256" key="1">
    <source>
        <dbReference type="ARBA" id="ARBA00004141"/>
    </source>
</evidence>
<reference evidence="7" key="1">
    <citation type="journal article" date="2015" name="PeerJ">
        <title>First genomic representation of candidate bacterial phylum KSB3 points to enhanced environmental sensing as a trigger of wastewater bulking.</title>
        <authorList>
            <person name="Sekiguchi Y."/>
            <person name="Ohashi A."/>
            <person name="Parks D.H."/>
            <person name="Yamauchi T."/>
            <person name="Tyson G.W."/>
            <person name="Hugenholtz P."/>
        </authorList>
    </citation>
    <scope>NUCLEOTIDE SEQUENCE [LARGE SCALE GENOMIC DNA]</scope>
</reference>
<dbReference type="PROSITE" id="PS50928">
    <property type="entry name" value="ABC_TM1"/>
    <property type="match status" value="1"/>
</dbReference>
<evidence type="ECO:0000313" key="8">
    <source>
        <dbReference type="Proteomes" id="UP000030700"/>
    </source>
</evidence>
<comment type="subcellular location">
    <subcellularLocation>
        <location evidence="5">Cell membrane</location>
        <topology evidence="5">Multi-pass membrane protein</topology>
    </subcellularLocation>
    <subcellularLocation>
        <location evidence="1">Membrane</location>
        <topology evidence="1">Multi-pass membrane protein</topology>
    </subcellularLocation>
</comment>
<dbReference type="EMBL" id="DF820457">
    <property type="protein sequence ID" value="GAK51845.1"/>
    <property type="molecule type" value="Genomic_DNA"/>
</dbReference>
<name>A0A081BN79_9BACT</name>
<organism evidence="7">
    <name type="scientific">Candidatus Moduliflexus flocculans</name>
    <dbReference type="NCBI Taxonomy" id="1499966"/>
    <lineage>
        <taxon>Bacteria</taxon>
        <taxon>Candidatus Moduliflexota</taxon>
        <taxon>Candidatus Moduliflexia</taxon>
        <taxon>Candidatus Moduliflexales</taxon>
        <taxon>Candidatus Moduliflexaceae</taxon>
    </lineage>
</organism>
<dbReference type="HOGENOM" id="CLU_028518_10_0_0"/>
<comment type="similarity">
    <text evidence="5">Belongs to the binding-protein-dependent transport system permease family.</text>
</comment>
<dbReference type="GO" id="GO:0055085">
    <property type="term" value="P:transmembrane transport"/>
    <property type="evidence" value="ECO:0007669"/>
    <property type="project" value="InterPro"/>
</dbReference>
<keyword evidence="3 5" id="KW-1133">Transmembrane helix</keyword>
<dbReference type="InterPro" id="IPR000515">
    <property type="entry name" value="MetI-like"/>
</dbReference>
<dbReference type="PANTHER" id="PTHR43839:SF1">
    <property type="entry name" value="OPPC IN A BINDING PROTEIN-DEPENDENT TRANSPORT SYSTEM"/>
    <property type="match status" value="1"/>
</dbReference>
<feature type="domain" description="ABC transmembrane type-1" evidence="6">
    <location>
        <begin position="260"/>
        <end position="451"/>
    </location>
</feature>
<dbReference type="SUPFAM" id="SSF161098">
    <property type="entry name" value="MetI-like"/>
    <property type="match status" value="1"/>
</dbReference>
<accession>A0A081BN79</accession>
<feature type="transmembrane region" description="Helical" evidence="5">
    <location>
        <begin position="376"/>
        <end position="395"/>
    </location>
</feature>
<dbReference type="Pfam" id="PF00528">
    <property type="entry name" value="BPD_transp_1"/>
    <property type="match status" value="1"/>
</dbReference>
<evidence type="ECO:0000313" key="7">
    <source>
        <dbReference type="EMBL" id="GAK51845.1"/>
    </source>
</evidence>
<dbReference type="GO" id="GO:0005886">
    <property type="term" value="C:plasma membrane"/>
    <property type="evidence" value="ECO:0007669"/>
    <property type="project" value="UniProtKB-SubCell"/>
</dbReference>
<feature type="transmembrane region" description="Helical" evidence="5">
    <location>
        <begin position="308"/>
        <end position="336"/>
    </location>
</feature>
<sequence length="465" mass="51688">MRWADLLADVRSFWDEFRREKSGLFSLFLLALFFALMLTERLIIPFPEARSRWRDIAYWENNPRSAPPVWVNWFAPVKRARSAALHSPEITEKQAGKVMVKKAVFVYEYDADAPPTDILFTAQASGSPVFVMSVERPDGETLKLFKKSFSKLENKPVRLAVENEAKGEAAQFAARRDPETQNMNKDLLSPTAILFAKAQTGMLRHPEPLRGTYRFTVEMLLPDNSAKIDAPALSFAGGVAGWLGTDSSRRDLWSGVIAGMRWALLIGLLTAAVAVSLGVVFGVASAYFGGWVDALMQRVFELFVSIPLLPLLIVMSAIFKPSIWTLILMMSGFFWVGPVKTVRSIGLQIKEETYIEASKAFGASAWRIIFRHIAPLLIPYSFASMALYVPGAIVYESTISVLGLGDSTIVTWGQILHDALTGGAVLNGQWWWVIPPGLAIALMGMTFAFLGFAMDKILNPRLRTR</sequence>
<protein>
    <submittedName>
        <fullName evidence="7">Binding-protein-dependent transport systems inner membrane component</fullName>
    </submittedName>
</protein>
<dbReference type="AlphaFoldDB" id="A0A081BN79"/>
<evidence type="ECO:0000256" key="2">
    <source>
        <dbReference type="ARBA" id="ARBA00022692"/>
    </source>
</evidence>
<evidence type="ECO:0000256" key="4">
    <source>
        <dbReference type="ARBA" id="ARBA00023136"/>
    </source>
</evidence>
<dbReference type="InterPro" id="IPR035906">
    <property type="entry name" value="MetI-like_sf"/>
</dbReference>
<dbReference type="Proteomes" id="UP000030700">
    <property type="component" value="Unassembled WGS sequence"/>
</dbReference>
<evidence type="ECO:0000256" key="5">
    <source>
        <dbReference type="RuleBase" id="RU363032"/>
    </source>
</evidence>